<feature type="transmembrane region" description="Helical" evidence="1">
    <location>
        <begin position="48"/>
        <end position="67"/>
    </location>
</feature>
<feature type="transmembrane region" description="Helical" evidence="1">
    <location>
        <begin position="87"/>
        <end position="104"/>
    </location>
</feature>
<sequence length="446" mass="49035">MLRPATRSERKGLLTLDERESHGGEEEGWEDVLSEKHKKGASHEWSSCLQVTIVSFYIVAWVANGALMQGVTAGFAGDSSSYNKPAALSWFSYNFMMISGYVVSEVKRHGSLFGSSKRDQDMLMMDSEQSLWNYICEDWAGKLGIHRALLYCCLIAHMLLCLNVFTVMGLGCISISLSNAVYQLQTPITLAFSVGCLQQKRQWVPAEIIGLLISITGILAIVLPPVLKPDDEGSDESSSLAFRSSQCFVSSSNSTSTSPATAGVLITVASAIIGGAYLVFWDIFSEHKDLFRPTSRATEFLDTHITLAAIGFCNLVAGWPTLIALHWMGLESFELPSTAQTWGLLILNGLVEYTFDASCAMAIYATSPITVAVVAPLTIPLSMLVDEYFYGVSMVTTEHPWLTWLGALSILCGTTLLEVKPRLSCRQLSSRNNRDRSDRENQIEFI</sequence>
<evidence type="ECO:0008006" key="4">
    <source>
        <dbReference type="Google" id="ProtNLM"/>
    </source>
</evidence>
<evidence type="ECO:0000313" key="2">
    <source>
        <dbReference type="EMBL" id="CAJ1965315.1"/>
    </source>
</evidence>
<keyword evidence="1" id="KW-1133">Transmembrane helix</keyword>
<evidence type="ECO:0000313" key="3">
    <source>
        <dbReference type="Proteomes" id="UP001295423"/>
    </source>
</evidence>
<dbReference type="EMBL" id="CAKOGP040002202">
    <property type="protein sequence ID" value="CAJ1965315.1"/>
    <property type="molecule type" value="Genomic_DNA"/>
</dbReference>
<dbReference type="Proteomes" id="UP001295423">
    <property type="component" value="Unassembled WGS sequence"/>
</dbReference>
<keyword evidence="1" id="KW-0472">Membrane</keyword>
<name>A0AAD2G6Z2_9STRA</name>
<accession>A0AAD2G6Z2</accession>
<feature type="transmembrane region" description="Helical" evidence="1">
    <location>
        <begin position="362"/>
        <end position="381"/>
    </location>
</feature>
<dbReference type="PANTHER" id="PTHR19346">
    <property type="entry name" value="SUGAR PHOSPHATE TRANSPORTER DOMAIN-CONTAINING PROTEIN"/>
    <property type="match status" value="1"/>
</dbReference>
<feature type="transmembrane region" description="Helical" evidence="1">
    <location>
        <begin position="209"/>
        <end position="227"/>
    </location>
</feature>
<keyword evidence="1" id="KW-0812">Transmembrane</keyword>
<feature type="transmembrane region" description="Helical" evidence="1">
    <location>
        <begin position="180"/>
        <end position="197"/>
    </location>
</feature>
<organism evidence="2 3">
    <name type="scientific">Cylindrotheca closterium</name>
    <dbReference type="NCBI Taxonomy" id="2856"/>
    <lineage>
        <taxon>Eukaryota</taxon>
        <taxon>Sar</taxon>
        <taxon>Stramenopiles</taxon>
        <taxon>Ochrophyta</taxon>
        <taxon>Bacillariophyta</taxon>
        <taxon>Bacillariophyceae</taxon>
        <taxon>Bacillariophycidae</taxon>
        <taxon>Bacillariales</taxon>
        <taxon>Bacillariaceae</taxon>
        <taxon>Cylindrotheca</taxon>
    </lineage>
</organism>
<protein>
    <recommendedName>
        <fullName evidence="4">EamA domain-containing protein</fullName>
    </recommendedName>
</protein>
<evidence type="ECO:0000256" key="1">
    <source>
        <dbReference type="SAM" id="Phobius"/>
    </source>
</evidence>
<dbReference type="AlphaFoldDB" id="A0AAD2G6Z2"/>
<feature type="transmembrane region" description="Helical" evidence="1">
    <location>
        <begin position="260"/>
        <end position="284"/>
    </location>
</feature>
<comment type="caution">
    <text evidence="2">The sequence shown here is derived from an EMBL/GenBank/DDBJ whole genome shotgun (WGS) entry which is preliminary data.</text>
</comment>
<dbReference type="PANTHER" id="PTHR19346:SF4">
    <property type="entry name" value="SUGAR PHOSPHATE TRANSPORTER DOMAIN-CONTAINING PROTEIN"/>
    <property type="match status" value="1"/>
</dbReference>
<reference evidence="2" key="1">
    <citation type="submission" date="2023-08" db="EMBL/GenBank/DDBJ databases">
        <authorList>
            <person name="Audoor S."/>
            <person name="Bilcke G."/>
        </authorList>
    </citation>
    <scope>NUCLEOTIDE SEQUENCE</scope>
</reference>
<keyword evidence="3" id="KW-1185">Reference proteome</keyword>
<proteinExistence type="predicted"/>
<dbReference type="InterPro" id="IPR026505">
    <property type="entry name" value="Solute_c_fam_35_mem_F3/F4"/>
</dbReference>
<feature type="transmembrane region" description="Helical" evidence="1">
    <location>
        <begin position="148"/>
        <end position="168"/>
    </location>
</feature>
<gene>
    <name evidence="2" type="ORF">CYCCA115_LOCUS21055</name>
</gene>
<feature type="transmembrane region" description="Helical" evidence="1">
    <location>
        <begin position="305"/>
        <end position="327"/>
    </location>
</feature>